<feature type="region of interest" description="Disordered" evidence="1">
    <location>
        <begin position="1"/>
        <end position="68"/>
    </location>
</feature>
<proteinExistence type="predicted"/>
<dbReference type="EnsemblPlants" id="ONIVA11G04040.2">
    <property type="protein sequence ID" value="ONIVA11G04040.2"/>
    <property type="gene ID" value="ONIVA11G04040"/>
</dbReference>
<dbReference type="Proteomes" id="UP000006591">
    <property type="component" value="Chromosome 11"/>
</dbReference>
<keyword evidence="3" id="KW-1185">Reference proteome</keyword>
<organism evidence="2">
    <name type="scientific">Oryza nivara</name>
    <name type="common">Indian wild rice</name>
    <name type="synonym">Oryza sativa f. spontanea</name>
    <dbReference type="NCBI Taxonomy" id="4536"/>
    <lineage>
        <taxon>Eukaryota</taxon>
        <taxon>Viridiplantae</taxon>
        <taxon>Streptophyta</taxon>
        <taxon>Embryophyta</taxon>
        <taxon>Tracheophyta</taxon>
        <taxon>Spermatophyta</taxon>
        <taxon>Magnoliopsida</taxon>
        <taxon>Liliopsida</taxon>
        <taxon>Poales</taxon>
        <taxon>Poaceae</taxon>
        <taxon>BOP clade</taxon>
        <taxon>Oryzoideae</taxon>
        <taxon>Oryzeae</taxon>
        <taxon>Oryzinae</taxon>
        <taxon>Oryza</taxon>
    </lineage>
</organism>
<name>A0A0E0IYL5_ORYNI</name>
<evidence type="ECO:0000256" key="1">
    <source>
        <dbReference type="SAM" id="MobiDB-lite"/>
    </source>
</evidence>
<evidence type="ECO:0000313" key="3">
    <source>
        <dbReference type="Proteomes" id="UP000006591"/>
    </source>
</evidence>
<accession>A0A0E0IYL5</accession>
<feature type="compositionally biased region" description="Polar residues" evidence="1">
    <location>
        <begin position="12"/>
        <end position="27"/>
    </location>
</feature>
<dbReference type="HOGENOM" id="CLU_1941471_0_0_1"/>
<dbReference type="Gramene" id="ONIVA11G04040.2">
    <property type="protein sequence ID" value="ONIVA11G04040.2"/>
    <property type="gene ID" value="ONIVA11G04040"/>
</dbReference>
<evidence type="ECO:0000313" key="2">
    <source>
        <dbReference type="EnsemblPlants" id="ONIVA11G04040.2"/>
    </source>
</evidence>
<dbReference type="AlphaFoldDB" id="A0A0E0IYL5"/>
<sequence length="130" mass="14100">MGPIIPEPHVSVTKSTVHFSPSISISPKQAGAGARLGSPPSPPPARTQPEQRTGRGMPPPPRASVDSEPNKVIWSSLAAGCGSHGIVVLAFYAADKLLEFKPKGIETYIHPAVERAHFHKEDRMWQEYEN</sequence>
<reference evidence="2" key="1">
    <citation type="submission" date="2015-04" db="UniProtKB">
        <authorList>
            <consortium name="EnsemblPlants"/>
        </authorList>
    </citation>
    <scope>IDENTIFICATION</scope>
    <source>
        <strain evidence="2">SL10</strain>
    </source>
</reference>
<reference evidence="2" key="2">
    <citation type="submission" date="2018-04" db="EMBL/GenBank/DDBJ databases">
        <title>OnivRS2 (Oryza nivara Reference Sequence Version 2).</title>
        <authorList>
            <person name="Zhang J."/>
            <person name="Kudrna D."/>
            <person name="Lee S."/>
            <person name="Talag J."/>
            <person name="Rajasekar S."/>
            <person name="Welchert J."/>
            <person name="Hsing Y.-I."/>
            <person name="Wing R.A."/>
        </authorList>
    </citation>
    <scope>NUCLEOTIDE SEQUENCE [LARGE SCALE GENOMIC DNA]</scope>
    <source>
        <strain evidence="2">SL10</strain>
    </source>
</reference>
<protein>
    <submittedName>
        <fullName evidence="2">Uncharacterized protein</fullName>
    </submittedName>
</protein>